<dbReference type="AlphaFoldDB" id="A0A2C6MBD5"/>
<dbReference type="Proteomes" id="UP000222564">
    <property type="component" value="Unassembled WGS sequence"/>
</dbReference>
<dbReference type="RefSeq" id="WP_099084169.1">
    <property type="nucleotide sequence ID" value="NZ_AWQQ01000147.1"/>
</dbReference>
<evidence type="ECO:0000313" key="1">
    <source>
        <dbReference type="EMBL" id="PHJ36814.1"/>
    </source>
</evidence>
<keyword evidence="2" id="KW-1185">Reference proteome</keyword>
<evidence type="ECO:0008006" key="3">
    <source>
        <dbReference type="Google" id="ProtNLM"/>
    </source>
</evidence>
<sequence>MSSLVVEDTDVYKLTSDSSFIDVGHIEMYPGDTQNLKPERQFSNVGGEIGVTVIFNKVKGAHLVTFLWVNPNLEIAYSSECTVWDDPQCQEEFIQAAGWIKAEPENPLMPGKWHALVLLNGGEICCMPFHIRGLIYQLQQGKLVLK</sequence>
<organism evidence="1 2">
    <name type="scientific">Desulforamulus profundi</name>
    <dbReference type="NCBI Taxonomy" id="1383067"/>
    <lineage>
        <taxon>Bacteria</taxon>
        <taxon>Bacillati</taxon>
        <taxon>Bacillota</taxon>
        <taxon>Clostridia</taxon>
        <taxon>Eubacteriales</taxon>
        <taxon>Peptococcaceae</taxon>
        <taxon>Desulforamulus</taxon>
    </lineage>
</organism>
<dbReference type="EMBL" id="AWQQ01000147">
    <property type="protein sequence ID" value="PHJ36814.1"/>
    <property type="molecule type" value="Genomic_DNA"/>
</dbReference>
<reference evidence="1 2" key="1">
    <citation type="submission" date="2013-09" db="EMBL/GenBank/DDBJ databases">
        <title>Biodegradation of hydrocarbons in the deep terrestrial subsurface : characterization of a microbial consortium composed of two Desulfotomaculum species originating from a deep geological formation.</title>
        <authorList>
            <person name="Aullo T."/>
            <person name="Berlendis S."/>
            <person name="Lascourreges J.-F."/>
            <person name="Dessort D."/>
            <person name="Saint-Laurent S."/>
            <person name="Schraauwers B."/>
            <person name="Mas J."/>
            <person name="Magot M."/>
            <person name="Ranchou-Peyruse A."/>
        </authorList>
    </citation>
    <scope>NUCLEOTIDE SEQUENCE [LARGE SCALE GENOMIC DNA]</scope>
    <source>
        <strain evidence="1 2">Bs107</strain>
    </source>
</reference>
<evidence type="ECO:0000313" key="2">
    <source>
        <dbReference type="Proteomes" id="UP000222564"/>
    </source>
</evidence>
<comment type="caution">
    <text evidence="1">The sequence shown here is derived from an EMBL/GenBank/DDBJ whole genome shotgun (WGS) entry which is preliminary data.</text>
</comment>
<name>A0A2C6MBD5_9FIRM</name>
<proteinExistence type="predicted"/>
<dbReference type="OrthoDB" id="1715880at2"/>
<accession>A0A2C6MBD5</accession>
<protein>
    <recommendedName>
        <fullName evidence="3">DUF3859 domain-containing protein</fullName>
    </recommendedName>
</protein>
<gene>
    <name evidence="1" type="ORF">P378_20110</name>
</gene>